<organism evidence="1 2">
    <name type="scientific">Pisolithus tinctorius Marx 270</name>
    <dbReference type="NCBI Taxonomy" id="870435"/>
    <lineage>
        <taxon>Eukaryota</taxon>
        <taxon>Fungi</taxon>
        <taxon>Dikarya</taxon>
        <taxon>Basidiomycota</taxon>
        <taxon>Agaricomycotina</taxon>
        <taxon>Agaricomycetes</taxon>
        <taxon>Agaricomycetidae</taxon>
        <taxon>Boletales</taxon>
        <taxon>Sclerodermatineae</taxon>
        <taxon>Pisolithaceae</taxon>
        <taxon>Pisolithus</taxon>
    </lineage>
</organism>
<dbReference type="Proteomes" id="UP000054217">
    <property type="component" value="Unassembled WGS sequence"/>
</dbReference>
<dbReference type="HOGENOM" id="CLU_1133968_0_0_1"/>
<proteinExistence type="predicted"/>
<reference evidence="2" key="2">
    <citation type="submission" date="2015-01" db="EMBL/GenBank/DDBJ databases">
        <title>Evolutionary Origins and Diversification of the Mycorrhizal Mutualists.</title>
        <authorList>
            <consortium name="DOE Joint Genome Institute"/>
            <consortium name="Mycorrhizal Genomics Consortium"/>
            <person name="Kohler A."/>
            <person name="Kuo A."/>
            <person name="Nagy L.G."/>
            <person name="Floudas D."/>
            <person name="Copeland A."/>
            <person name="Barry K.W."/>
            <person name="Cichocki N."/>
            <person name="Veneault-Fourrey C."/>
            <person name="LaButti K."/>
            <person name="Lindquist E.A."/>
            <person name="Lipzen A."/>
            <person name="Lundell T."/>
            <person name="Morin E."/>
            <person name="Murat C."/>
            <person name="Riley R."/>
            <person name="Ohm R."/>
            <person name="Sun H."/>
            <person name="Tunlid A."/>
            <person name="Henrissat B."/>
            <person name="Grigoriev I.V."/>
            <person name="Hibbett D.S."/>
            <person name="Martin F."/>
        </authorList>
    </citation>
    <scope>NUCLEOTIDE SEQUENCE [LARGE SCALE GENOMIC DNA]</scope>
    <source>
        <strain evidence="2">Marx 270</strain>
    </source>
</reference>
<protein>
    <submittedName>
        <fullName evidence="1">Uncharacterized protein</fullName>
    </submittedName>
</protein>
<gene>
    <name evidence="1" type="ORF">M404DRAFT_380131</name>
</gene>
<reference evidence="1 2" key="1">
    <citation type="submission" date="2014-04" db="EMBL/GenBank/DDBJ databases">
        <authorList>
            <consortium name="DOE Joint Genome Institute"/>
            <person name="Kuo A."/>
            <person name="Kohler A."/>
            <person name="Costa M.D."/>
            <person name="Nagy L.G."/>
            <person name="Floudas D."/>
            <person name="Copeland A."/>
            <person name="Barry K.W."/>
            <person name="Cichocki N."/>
            <person name="Veneault-Fourrey C."/>
            <person name="LaButti K."/>
            <person name="Lindquist E.A."/>
            <person name="Lipzen A."/>
            <person name="Lundell T."/>
            <person name="Morin E."/>
            <person name="Murat C."/>
            <person name="Sun H."/>
            <person name="Tunlid A."/>
            <person name="Henrissat B."/>
            <person name="Grigoriev I.V."/>
            <person name="Hibbett D.S."/>
            <person name="Martin F."/>
            <person name="Nordberg H.P."/>
            <person name="Cantor M.N."/>
            <person name="Hua S.X."/>
        </authorList>
    </citation>
    <scope>NUCLEOTIDE SEQUENCE [LARGE SCALE GENOMIC DNA]</scope>
    <source>
        <strain evidence="1 2">Marx 270</strain>
    </source>
</reference>
<dbReference type="STRING" id="870435.A0A0C3NFJ2"/>
<evidence type="ECO:0000313" key="2">
    <source>
        <dbReference type="Proteomes" id="UP000054217"/>
    </source>
</evidence>
<dbReference type="EMBL" id="KN832094">
    <property type="protein sequence ID" value="KIN94540.1"/>
    <property type="molecule type" value="Genomic_DNA"/>
</dbReference>
<dbReference type="InParanoid" id="A0A0C3NFJ2"/>
<dbReference type="OrthoDB" id="2689406at2759"/>
<accession>A0A0C3NFJ2</accession>
<dbReference type="AlphaFoldDB" id="A0A0C3NFJ2"/>
<evidence type="ECO:0000313" key="1">
    <source>
        <dbReference type="EMBL" id="KIN94540.1"/>
    </source>
</evidence>
<sequence length="245" mass="27737">MLRATGRLKMCRTLSPTVINPSRLLLLLTHELVEDMKDPLDDDQVVPAIVATDKEESAACLIQHVYRQHCQKRKRRLQRTALERERSAIFAACLKHAQASGFAQGFYRLLYLGPLPHLLLALKKGISIATFVKNMTKIPGLLLKEGHGRLEEMGRKRSEISSTLKRGHELQKKLNPDSEFHKKRDIDGLKDAVLQVKEFLDRVPGGEKGAPEELNVAYKAIVAVKQVPKKEKPSLNVEDLDLYEY</sequence>
<keyword evidence="2" id="KW-1185">Reference proteome</keyword>
<name>A0A0C3NFJ2_PISTI</name>